<dbReference type="InParanoid" id="A0A1V8SJI2"/>
<dbReference type="PANTHER" id="PTHR12748:SF0">
    <property type="entry name" value="ORIGIN RECOGNITION COMPLEX SUBUNIT 3"/>
    <property type="match status" value="1"/>
</dbReference>
<proteinExistence type="inferred from homology"/>
<name>A0A1V8SJI2_9PEZI</name>
<dbReference type="OrthoDB" id="10265211at2759"/>
<dbReference type="Proteomes" id="UP000192596">
    <property type="component" value="Unassembled WGS sequence"/>
</dbReference>
<comment type="caution">
    <text evidence="8">The sequence shown here is derived from an EMBL/GenBank/DDBJ whole genome shotgun (WGS) entry which is preliminary data.</text>
</comment>
<feature type="domain" description="Origin recognition complex subunit 3 winged helix C-terminal" evidence="7">
    <location>
        <begin position="569"/>
        <end position="676"/>
    </location>
</feature>
<evidence type="ECO:0000256" key="5">
    <source>
        <dbReference type="ARBA" id="ARBA00023242"/>
    </source>
</evidence>
<evidence type="ECO:0000256" key="4">
    <source>
        <dbReference type="ARBA" id="ARBA00023125"/>
    </source>
</evidence>
<dbReference type="InterPro" id="IPR020795">
    <property type="entry name" value="ORC3"/>
</dbReference>
<dbReference type="GO" id="GO:0005664">
    <property type="term" value="C:nuclear origin of replication recognition complex"/>
    <property type="evidence" value="ECO:0007669"/>
    <property type="project" value="InterPro"/>
</dbReference>
<dbReference type="CDD" id="cd20704">
    <property type="entry name" value="Orc3"/>
    <property type="match status" value="2"/>
</dbReference>
<protein>
    <submittedName>
        <fullName evidence="8">Uncharacterized protein</fullName>
    </submittedName>
</protein>
<keyword evidence="9" id="KW-1185">Reference proteome</keyword>
<comment type="similarity">
    <text evidence="2">Belongs to the ORC3 family.</text>
</comment>
<gene>
    <name evidence="8" type="ORF">B0A48_14301</name>
</gene>
<reference evidence="9" key="1">
    <citation type="submission" date="2017-03" db="EMBL/GenBank/DDBJ databases">
        <title>Genomes of endolithic fungi from Antarctica.</title>
        <authorList>
            <person name="Coleine C."/>
            <person name="Masonjones S."/>
            <person name="Stajich J.E."/>
        </authorList>
    </citation>
    <scope>NUCLEOTIDE SEQUENCE [LARGE SCALE GENOMIC DNA]</scope>
    <source>
        <strain evidence="9">CCFEE 5527</strain>
    </source>
</reference>
<dbReference type="AlphaFoldDB" id="A0A1V8SJI2"/>
<evidence type="ECO:0000256" key="3">
    <source>
        <dbReference type="ARBA" id="ARBA00022705"/>
    </source>
</evidence>
<evidence type="ECO:0000313" key="9">
    <source>
        <dbReference type="Proteomes" id="UP000192596"/>
    </source>
</evidence>
<keyword evidence="3" id="KW-0235">DNA replication</keyword>
<evidence type="ECO:0000259" key="7">
    <source>
        <dbReference type="Pfam" id="PF18137"/>
    </source>
</evidence>
<dbReference type="InterPro" id="IPR040855">
    <property type="entry name" value="ORC_WH_C"/>
</dbReference>
<dbReference type="STRING" id="1507870.A0A1V8SJI2"/>
<dbReference type="EMBL" id="NAJO01000040">
    <property type="protein sequence ID" value="OQN99324.1"/>
    <property type="molecule type" value="Genomic_DNA"/>
</dbReference>
<dbReference type="Pfam" id="PF18137">
    <property type="entry name" value="WHD_ORC"/>
    <property type="match status" value="1"/>
</dbReference>
<sequence length="679" mass="75568">MEYEKCYVFEPDATRPAKRRKTKPQGLQASWRFRRETYRAAWAGPQARIEDALSSVHDESLDEVTRFLDEQVTPANGIESTRIPTGVVLTGPGGSSRGSLANRVADGLRSQPRRVYVSLDSIVTPNLKAALKHLIQRATLSTQGGDEDDEDAVATTRKGRRLLNYDLHILADYVRERKIEQVLIALYDTEAIASDVLSELIELLGSWRSRIPFVLLINVATSVDFLQQRLSRGAVQSLDGRLFDAVPSSTEVQQVVTALTHPDTRLWIGPGLLSAALERQSDFISSADGVVEMTQYAYMSHFYANAPSIFLAPELKLKDVPSDHFIALRNLESFREHAKSLMESDIVDAPDRVRGLLENDAQLFKEVRRCISDGQATLHRMTETLQVIRVAQELLPGGTTTLKTSLYIQALSGKLAGSTLIRAMLLSLRKATSEVVVRILDAVRGAIASFGNERASDTVVEMQALQTELMELTASSKRGAKQQPLRSEDDIGSSTVRTTVVAQKVQLSKQKSELSKQDAAYTVLVRRFTDILEAYFSATLIDAQKLPYHEIFMYDLKSPHRETFTPRPRHAIERALATPHDYLACECCAPSKGQGDEATLSATQPATAVLYQLYLESGSLINVSDLWQAFQAVMSERKKDEEQLMALFQRGLAEMRYLGLVKSTRKKADHIAKVAWKGL</sequence>
<accession>A0A1V8SJI2</accession>
<evidence type="ECO:0000259" key="6">
    <source>
        <dbReference type="Pfam" id="PF07034"/>
    </source>
</evidence>
<evidence type="ECO:0000256" key="1">
    <source>
        <dbReference type="ARBA" id="ARBA00004123"/>
    </source>
</evidence>
<dbReference type="PANTHER" id="PTHR12748">
    <property type="entry name" value="ORIGIN RECOGNITION COMPLEX SUBUNIT 3"/>
    <property type="match status" value="1"/>
</dbReference>
<evidence type="ECO:0000313" key="8">
    <source>
        <dbReference type="EMBL" id="OQN99324.1"/>
    </source>
</evidence>
<organism evidence="8 9">
    <name type="scientific">Cryoendolithus antarcticus</name>
    <dbReference type="NCBI Taxonomy" id="1507870"/>
    <lineage>
        <taxon>Eukaryota</taxon>
        <taxon>Fungi</taxon>
        <taxon>Dikarya</taxon>
        <taxon>Ascomycota</taxon>
        <taxon>Pezizomycotina</taxon>
        <taxon>Dothideomycetes</taxon>
        <taxon>Dothideomycetidae</taxon>
        <taxon>Cladosporiales</taxon>
        <taxon>Cladosporiaceae</taxon>
        <taxon>Cryoendolithus</taxon>
    </lineage>
</organism>
<keyword evidence="4" id="KW-0238">DNA-binding</keyword>
<dbReference type="GO" id="GO:0031261">
    <property type="term" value="C:DNA replication preinitiation complex"/>
    <property type="evidence" value="ECO:0007669"/>
    <property type="project" value="TreeGrafter"/>
</dbReference>
<dbReference type="GO" id="GO:0006270">
    <property type="term" value="P:DNA replication initiation"/>
    <property type="evidence" value="ECO:0007669"/>
    <property type="project" value="TreeGrafter"/>
</dbReference>
<evidence type="ECO:0000256" key="2">
    <source>
        <dbReference type="ARBA" id="ARBA00010977"/>
    </source>
</evidence>
<feature type="domain" description="Origin recognition complex subunit 3 N-terminal" evidence="6">
    <location>
        <begin position="5"/>
        <end position="310"/>
    </location>
</feature>
<keyword evidence="5" id="KW-0539">Nucleus</keyword>
<dbReference type="InterPro" id="IPR045667">
    <property type="entry name" value="ORC3_N"/>
</dbReference>
<dbReference type="GO" id="GO:0003688">
    <property type="term" value="F:DNA replication origin binding"/>
    <property type="evidence" value="ECO:0007669"/>
    <property type="project" value="TreeGrafter"/>
</dbReference>
<dbReference type="Pfam" id="PF07034">
    <property type="entry name" value="ORC3_N"/>
    <property type="match status" value="1"/>
</dbReference>
<comment type="subcellular location">
    <subcellularLocation>
        <location evidence="1">Nucleus</location>
    </subcellularLocation>
</comment>
<dbReference type="GO" id="GO:0005656">
    <property type="term" value="C:nuclear pre-replicative complex"/>
    <property type="evidence" value="ECO:0007669"/>
    <property type="project" value="TreeGrafter"/>
</dbReference>